<comment type="similarity">
    <text evidence="2">Belongs to the cytidine and deoxycytidylate deaminase family.</text>
</comment>
<dbReference type="OrthoDB" id="6710946at2759"/>
<evidence type="ECO:0000256" key="11">
    <source>
        <dbReference type="ARBA" id="ARBA00071625"/>
    </source>
</evidence>
<evidence type="ECO:0000256" key="10">
    <source>
        <dbReference type="ARBA" id="ARBA00052978"/>
    </source>
</evidence>
<evidence type="ECO:0000259" key="13">
    <source>
        <dbReference type="PROSITE" id="PS51747"/>
    </source>
</evidence>
<evidence type="ECO:0000256" key="9">
    <source>
        <dbReference type="ARBA" id="ARBA00041763"/>
    </source>
</evidence>
<gene>
    <name evidence="15" type="primary">LOC118271271</name>
</gene>
<dbReference type="Gene3D" id="3.40.140.10">
    <property type="entry name" value="Cytidine Deaminase, domain 2"/>
    <property type="match status" value="1"/>
</dbReference>
<organism evidence="14 15">
    <name type="scientific">Spodoptera frugiperda</name>
    <name type="common">Fall armyworm</name>
    <dbReference type="NCBI Taxonomy" id="7108"/>
    <lineage>
        <taxon>Eukaryota</taxon>
        <taxon>Metazoa</taxon>
        <taxon>Ecdysozoa</taxon>
        <taxon>Arthropoda</taxon>
        <taxon>Hexapoda</taxon>
        <taxon>Insecta</taxon>
        <taxon>Pterygota</taxon>
        <taxon>Neoptera</taxon>
        <taxon>Endopterygota</taxon>
        <taxon>Lepidoptera</taxon>
        <taxon>Glossata</taxon>
        <taxon>Ditrysia</taxon>
        <taxon>Noctuoidea</taxon>
        <taxon>Noctuidae</taxon>
        <taxon>Amphipyrinae</taxon>
        <taxon>Spodoptera</taxon>
    </lineage>
</organism>
<evidence type="ECO:0000256" key="3">
    <source>
        <dbReference type="ARBA" id="ARBA00022723"/>
    </source>
</evidence>
<evidence type="ECO:0000256" key="7">
    <source>
        <dbReference type="ARBA" id="ARBA00037036"/>
    </source>
</evidence>
<dbReference type="GO" id="GO:0008270">
    <property type="term" value="F:zinc ion binding"/>
    <property type="evidence" value="ECO:0007669"/>
    <property type="project" value="InterPro"/>
</dbReference>
<dbReference type="GeneID" id="118271271"/>
<evidence type="ECO:0000256" key="2">
    <source>
        <dbReference type="ARBA" id="ARBA00006576"/>
    </source>
</evidence>
<dbReference type="InterPro" id="IPR016193">
    <property type="entry name" value="Cytidine_deaminase-like"/>
</dbReference>
<dbReference type="GO" id="GO:0005737">
    <property type="term" value="C:cytoplasm"/>
    <property type="evidence" value="ECO:0007669"/>
    <property type="project" value="TreeGrafter"/>
</dbReference>
<dbReference type="CDD" id="cd01286">
    <property type="entry name" value="deoxycytidylate_deaminase"/>
    <property type="match status" value="1"/>
</dbReference>
<evidence type="ECO:0000256" key="8">
    <source>
        <dbReference type="ARBA" id="ARBA00038938"/>
    </source>
</evidence>
<dbReference type="GO" id="GO:0009165">
    <property type="term" value="P:nucleotide biosynthetic process"/>
    <property type="evidence" value="ECO:0007669"/>
    <property type="project" value="UniProtKB-KW"/>
</dbReference>
<evidence type="ECO:0000256" key="6">
    <source>
        <dbReference type="ARBA" id="ARBA00022833"/>
    </source>
</evidence>
<dbReference type="InterPro" id="IPR035105">
    <property type="entry name" value="Deoxycytidylate_deaminase_dom"/>
</dbReference>
<keyword evidence="4" id="KW-0545">Nucleotide biosynthesis</keyword>
<keyword evidence="6" id="KW-0862">Zinc</keyword>
<sequence length="200" mass="22298">MDINNLTAKMSLEDGASPAKSRKREGCLKWEEFFMANAVLAAQRSKDPECQVGACIVNSAKRIVGVGYNGMPNGCSDDIFEWKKDLKQLYVCHAEMNAILNKNVIDVKGCDLYVTRFPCNECAKVIIQSGISTIYFLEDKHPERQMYVAAKKMFVAAGVAVRQFTTDRKENIEIRLRISPKPQPEPQSESQPESQAGSTA</sequence>
<evidence type="ECO:0000256" key="4">
    <source>
        <dbReference type="ARBA" id="ARBA00022727"/>
    </source>
</evidence>
<keyword evidence="5" id="KW-0378">Hydrolase</keyword>
<feature type="domain" description="CMP/dCMP-type deaminase" evidence="13">
    <location>
        <begin position="29"/>
        <end position="161"/>
    </location>
</feature>
<dbReference type="PROSITE" id="PS51747">
    <property type="entry name" value="CYT_DCMP_DEAMINASES_2"/>
    <property type="match status" value="1"/>
</dbReference>
<evidence type="ECO:0000256" key="5">
    <source>
        <dbReference type="ARBA" id="ARBA00022801"/>
    </source>
</evidence>
<dbReference type="InterPro" id="IPR002125">
    <property type="entry name" value="CMP_dCMP_dom"/>
</dbReference>
<dbReference type="GO" id="GO:0004132">
    <property type="term" value="F:dCMP deaminase activity"/>
    <property type="evidence" value="ECO:0007669"/>
    <property type="project" value="UniProtKB-EC"/>
</dbReference>
<dbReference type="PANTHER" id="PTHR11086">
    <property type="entry name" value="DEOXYCYTIDYLATE DEAMINASE-RELATED"/>
    <property type="match status" value="1"/>
</dbReference>
<keyword evidence="14" id="KW-1185">Reference proteome</keyword>
<name>A0A9R0D7C0_SPOFR</name>
<accession>A0A9R0D7C0</accession>
<keyword evidence="3" id="KW-0479">Metal-binding</keyword>
<dbReference type="RefSeq" id="XP_035443174.2">
    <property type="nucleotide sequence ID" value="XM_035587281.2"/>
</dbReference>
<dbReference type="FunFam" id="3.40.140.10:FF:000021">
    <property type="entry name" value="Deoxycytidylate deaminase"/>
    <property type="match status" value="1"/>
</dbReference>
<dbReference type="AlphaFoldDB" id="A0A9R0D7C0"/>
<feature type="compositionally biased region" description="Low complexity" evidence="12">
    <location>
        <begin position="186"/>
        <end position="200"/>
    </location>
</feature>
<comment type="cofactor">
    <cofactor evidence="1">
        <name>Zn(2+)</name>
        <dbReference type="ChEBI" id="CHEBI:29105"/>
    </cofactor>
</comment>
<dbReference type="EC" id="3.5.4.12" evidence="8"/>
<evidence type="ECO:0000313" key="15">
    <source>
        <dbReference type="RefSeq" id="XP_035443174.2"/>
    </source>
</evidence>
<protein>
    <recommendedName>
        <fullName evidence="11">Probable deoxycytidylate deaminase</fullName>
        <ecNumber evidence="8">3.5.4.12</ecNumber>
    </recommendedName>
    <alternativeName>
        <fullName evidence="9">dCMP deaminase</fullName>
    </alternativeName>
</protein>
<evidence type="ECO:0000256" key="1">
    <source>
        <dbReference type="ARBA" id="ARBA00001947"/>
    </source>
</evidence>
<dbReference type="Pfam" id="PF00383">
    <property type="entry name" value="dCMP_cyt_deam_1"/>
    <property type="match status" value="1"/>
</dbReference>
<proteinExistence type="inferred from homology"/>
<dbReference type="Proteomes" id="UP000829999">
    <property type="component" value="Chromosome 9"/>
</dbReference>
<dbReference type="InterPro" id="IPR016192">
    <property type="entry name" value="APOBEC/CMP_deaminase_Zn-bd"/>
</dbReference>
<comment type="function">
    <text evidence="7">Supplies the nucleotide substrate for thymidylate synthetase.</text>
</comment>
<evidence type="ECO:0000256" key="12">
    <source>
        <dbReference type="SAM" id="MobiDB-lite"/>
    </source>
</evidence>
<feature type="region of interest" description="Disordered" evidence="12">
    <location>
        <begin position="175"/>
        <end position="200"/>
    </location>
</feature>
<dbReference type="SUPFAM" id="SSF53927">
    <property type="entry name" value="Cytidine deaminase-like"/>
    <property type="match status" value="1"/>
</dbReference>
<evidence type="ECO:0000313" key="14">
    <source>
        <dbReference type="Proteomes" id="UP000829999"/>
    </source>
</evidence>
<reference evidence="15" key="1">
    <citation type="submission" date="2025-08" db="UniProtKB">
        <authorList>
            <consortium name="RefSeq"/>
        </authorList>
    </citation>
    <scope>IDENTIFICATION</scope>
    <source>
        <tissue evidence="15">Whole larval tissue</tissue>
    </source>
</reference>
<comment type="catalytic activity">
    <reaction evidence="10">
        <text>dCMP + H2O + H(+) = dUMP + NH4(+)</text>
        <dbReference type="Rhea" id="RHEA:22924"/>
        <dbReference type="ChEBI" id="CHEBI:15377"/>
        <dbReference type="ChEBI" id="CHEBI:15378"/>
        <dbReference type="ChEBI" id="CHEBI:28938"/>
        <dbReference type="ChEBI" id="CHEBI:57566"/>
        <dbReference type="ChEBI" id="CHEBI:246422"/>
        <dbReference type="EC" id="3.5.4.12"/>
    </reaction>
</comment>
<dbReference type="PROSITE" id="PS00903">
    <property type="entry name" value="CYT_DCMP_DEAMINASES_1"/>
    <property type="match status" value="1"/>
</dbReference>
<dbReference type="InterPro" id="IPR015517">
    <property type="entry name" value="dCMP_deaminase-rel"/>
</dbReference>
<dbReference type="PANTHER" id="PTHR11086:SF18">
    <property type="entry name" value="DEOXYCYTIDYLATE DEAMINASE"/>
    <property type="match status" value="1"/>
</dbReference>